<evidence type="ECO:0000313" key="2">
    <source>
        <dbReference type="EMBL" id="WSE33331.1"/>
    </source>
</evidence>
<dbReference type="Proteomes" id="UP001330812">
    <property type="component" value="Chromosome"/>
</dbReference>
<reference evidence="2 3" key="1">
    <citation type="journal article" date="2015" name="Int. J. Syst. Evol. Microbiol.">
        <title>Amycolatopsis rhabdoformis sp. nov., an actinomycete isolated from a tropical forest soil.</title>
        <authorList>
            <person name="Souza W.R."/>
            <person name="Silva R.E."/>
            <person name="Goodfellow M."/>
            <person name="Busarakam K."/>
            <person name="Figueiro F.S."/>
            <person name="Ferreira D."/>
            <person name="Rodrigues-Filho E."/>
            <person name="Moraes L.A.B."/>
            <person name="Zucchi T.D."/>
        </authorList>
    </citation>
    <scope>NUCLEOTIDE SEQUENCE [LARGE SCALE GENOMIC DNA]</scope>
    <source>
        <strain evidence="2 3">NCIMB 14900</strain>
    </source>
</reference>
<gene>
    <name evidence="2" type="ORF">VSH64_14605</name>
</gene>
<name>A0ABZ1IFV3_9PSEU</name>
<dbReference type="RefSeq" id="WP_326836131.1">
    <property type="nucleotide sequence ID" value="NZ_CP142149.1"/>
</dbReference>
<feature type="region of interest" description="Disordered" evidence="1">
    <location>
        <begin position="35"/>
        <end position="54"/>
    </location>
</feature>
<evidence type="ECO:0000256" key="1">
    <source>
        <dbReference type="SAM" id="MobiDB-lite"/>
    </source>
</evidence>
<proteinExistence type="predicted"/>
<dbReference type="EMBL" id="CP142149">
    <property type="protein sequence ID" value="WSE33331.1"/>
    <property type="molecule type" value="Genomic_DNA"/>
</dbReference>
<evidence type="ECO:0000313" key="3">
    <source>
        <dbReference type="Proteomes" id="UP001330812"/>
    </source>
</evidence>
<accession>A0ABZ1IFV3</accession>
<organism evidence="2 3">
    <name type="scientific">Amycolatopsis rhabdoformis</name>
    <dbReference type="NCBI Taxonomy" id="1448059"/>
    <lineage>
        <taxon>Bacteria</taxon>
        <taxon>Bacillati</taxon>
        <taxon>Actinomycetota</taxon>
        <taxon>Actinomycetes</taxon>
        <taxon>Pseudonocardiales</taxon>
        <taxon>Pseudonocardiaceae</taxon>
        <taxon>Amycolatopsis</taxon>
    </lineage>
</organism>
<feature type="compositionally biased region" description="Basic residues" evidence="1">
    <location>
        <begin position="38"/>
        <end position="47"/>
    </location>
</feature>
<keyword evidence="3" id="KW-1185">Reference proteome</keyword>
<protein>
    <submittedName>
        <fullName evidence="2">Uncharacterized protein</fullName>
    </submittedName>
</protein>
<sequence length="54" mass="5836">MTMLTGAVVAGLPYGCASSTLDAFSCRYPDKDLTPRSGARKSLRQRRFPAYGPP</sequence>